<dbReference type="Proteomes" id="UP001220610">
    <property type="component" value="Chromosome"/>
</dbReference>
<sequence>MNNQPPYDPELLAQKWINGTITDEEKAWFGSWYAQFDFSRVELTDHWAKDPEILRKVMLHRLKQEIRSESDPAQAPVLSLPARKIPRWIPRTAAAAAVAALLITGWYLLTPAGPQPAQTAGMQQQRLPDIGPGGDKAVLTLADGSSIVLDDAANGALASQGAVQVVKNDGQLLYQRGGQPVADAVTYNTLTTPKGGQYRLTLPDGSKVWLNAASSLHYPTLFKADAREVEVTGEAYFEIAEDKSRPFRVRFPTSAGEGAVEVLGTHFNITAYTDEPVVTTSLLQGAVRVSNQQQSRLLATGQQAVLGAASGKAIQVSEADVTSAAAWTNGYFIFDGAEIQSVMRQVARWYNLEVFYEGQARTAHGFTGKISRKANLSELFGILEYAGVQFRIDKVPAGTTPGKVVVIQ</sequence>
<dbReference type="InterPro" id="IPR032508">
    <property type="entry name" value="FecR_C"/>
</dbReference>
<dbReference type="EMBL" id="CP119311">
    <property type="protein sequence ID" value="WEK37859.1"/>
    <property type="molecule type" value="Genomic_DNA"/>
</dbReference>
<evidence type="ECO:0000313" key="4">
    <source>
        <dbReference type="Proteomes" id="UP001220610"/>
    </source>
</evidence>
<dbReference type="PANTHER" id="PTHR30273">
    <property type="entry name" value="PERIPLASMIC SIGNAL SENSOR AND SIGMA FACTOR ACTIVATOR FECR-RELATED"/>
    <property type="match status" value="1"/>
</dbReference>
<dbReference type="Gene3D" id="2.60.120.1440">
    <property type="match status" value="1"/>
</dbReference>
<feature type="domain" description="Protein FecR C-terminal" evidence="2">
    <location>
        <begin position="331"/>
        <end position="393"/>
    </location>
</feature>
<dbReference type="InterPro" id="IPR012373">
    <property type="entry name" value="Ferrdict_sens_TM"/>
</dbReference>
<evidence type="ECO:0000313" key="3">
    <source>
        <dbReference type="EMBL" id="WEK37859.1"/>
    </source>
</evidence>
<dbReference type="Pfam" id="PF16344">
    <property type="entry name" value="FecR_C"/>
    <property type="match status" value="1"/>
</dbReference>
<dbReference type="Pfam" id="PF04773">
    <property type="entry name" value="FecR"/>
    <property type="match status" value="1"/>
</dbReference>
<dbReference type="InterPro" id="IPR006860">
    <property type="entry name" value="FecR"/>
</dbReference>
<feature type="domain" description="FecR protein" evidence="1">
    <location>
        <begin position="189"/>
        <end position="288"/>
    </location>
</feature>
<dbReference type="Gene3D" id="3.55.50.30">
    <property type="match status" value="1"/>
</dbReference>
<accession>A0AAJ5WX69</accession>
<dbReference type="AlphaFoldDB" id="A0AAJ5WX69"/>
<organism evidence="3 4">
    <name type="scientific">Candidatus Pseudobacter hemicellulosilyticus</name>
    <dbReference type="NCBI Taxonomy" id="3121375"/>
    <lineage>
        <taxon>Bacteria</taxon>
        <taxon>Pseudomonadati</taxon>
        <taxon>Bacteroidota</taxon>
        <taxon>Chitinophagia</taxon>
        <taxon>Chitinophagales</taxon>
        <taxon>Chitinophagaceae</taxon>
        <taxon>Pseudobacter</taxon>
    </lineage>
</organism>
<dbReference type="GO" id="GO:0016989">
    <property type="term" value="F:sigma factor antagonist activity"/>
    <property type="evidence" value="ECO:0007669"/>
    <property type="project" value="TreeGrafter"/>
</dbReference>
<gene>
    <name evidence="3" type="ORF">P0Y53_10125</name>
</gene>
<protein>
    <submittedName>
        <fullName evidence="3">FecR domain-containing protein</fullName>
    </submittedName>
</protein>
<proteinExistence type="predicted"/>
<name>A0AAJ5WX69_9BACT</name>
<evidence type="ECO:0000259" key="2">
    <source>
        <dbReference type="Pfam" id="PF16344"/>
    </source>
</evidence>
<dbReference type="PANTHER" id="PTHR30273:SF2">
    <property type="entry name" value="PROTEIN FECR"/>
    <property type="match status" value="1"/>
</dbReference>
<evidence type="ECO:0000259" key="1">
    <source>
        <dbReference type="Pfam" id="PF04773"/>
    </source>
</evidence>
<reference evidence="3" key="1">
    <citation type="submission" date="2023-03" db="EMBL/GenBank/DDBJ databases">
        <title>Andean soil-derived lignocellulolytic bacterial consortium as a source of novel taxa and putative plastic-active enzymes.</title>
        <authorList>
            <person name="Diaz-Garcia L."/>
            <person name="Chuvochina M."/>
            <person name="Feuerriegel G."/>
            <person name="Bunk B."/>
            <person name="Sproer C."/>
            <person name="Streit W.R."/>
            <person name="Rodriguez L.M."/>
            <person name="Overmann J."/>
            <person name="Jimenez D.J."/>
        </authorList>
    </citation>
    <scope>NUCLEOTIDE SEQUENCE</scope>
    <source>
        <strain evidence="3">MAG 7</strain>
    </source>
</reference>